<feature type="compositionally biased region" description="Basic and acidic residues" evidence="1">
    <location>
        <begin position="547"/>
        <end position="580"/>
    </location>
</feature>
<dbReference type="GO" id="GO:0016787">
    <property type="term" value="F:hydrolase activity"/>
    <property type="evidence" value="ECO:0007669"/>
    <property type="project" value="UniProtKB-KW"/>
</dbReference>
<sequence>MSNVQVPSKVAHLLRRLVNLVSGLSLSHQYLTRKSRSLVQDVSNSTSGSELLSATSLPRNEAVSGTKDKQTAGTDLANAVAGEDTNTTNTDKEPRNNISKESRRPEPHRGNDADTSKDTIHTLMRHPALYNPLRKPRYPIALCHGLYGFDVLGPESFPRLQVHYWSTILSILRDKLGAEVIVTSCPGTGSIISRSESLHEQLKNKVRGRGVNFLAHSMGGLDCRHLITHIKPSEYTPLSLTSIATPHRGSPFMDWCSDNVGIGKAQAREELLSRSRRNVEEDEDTFDAAWLSKHSSTPSYADAKDQQPETPPPPKKVPFSLASLPSSFTTLLLSVVDSPAYNNLTTSYLQDVFNTNTPDDPRVKYFSVASRMSPVNVLHPFWLPKMVLDGVEERERGALRQKFPDPRGKDNHGDYPLWAREAEWGNDGLVPIQSAKWGEFLGIIEGADHWEIRGARGLRGGVDSLSFIGSINGDADGWGFKDWGRFVTAWKKEEKMVQNAAAERSVKAKSSGKKTSEREETILRASADTLSSVFDWLTEQVPGSGIARKESSERSEKEKDYPEMKRHMDKVNDTPGRKKKELESLEDLERFYIALTRKLYDEGL</sequence>
<dbReference type="EMBL" id="ML178824">
    <property type="protein sequence ID" value="TFL01762.1"/>
    <property type="molecule type" value="Genomic_DNA"/>
</dbReference>
<accession>A0A5C3QJ45</accession>
<protein>
    <submittedName>
        <fullName evidence="2">Alpha/Beta hydrolase protein</fullName>
    </submittedName>
</protein>
<gene>
    <name evidence="2" type="ORF">BDV98DRAFT_68446</name>
</gene>
<proteinExistence type="predicted"/>
<dbReference type="AlphaFoldDB" id="A0A5C3QJ45"/>
<evidence type="ECO:0000313" key="2">
    <source>
        <dbReference type="EMBL" id="TFL01762.1"/>
    </source>
</evidence>
<dbReference type="InterPro" id="IPR029058">
    <property type="entry name" value="AB_hydrolase_fold"/>
</dbReference>
<keyword evidence="3" id="KW-1185">Reference proteome</keyword>
<evidence type="ECO:0000256" key="1">
    <source>
        <dbReference type="SAM" id="MobiDB-lite"/>
    </source>
</evidence>
<dbReference type="SUPFAM" id="SSF53474">
    <property type="entry name" value="alpha/beta-Hydrolases"/>
    <property type="match status" value="1"/>
</dbReference>
<feature type="compositionally biased region" description="Basic and acidic residues" evidence="1">
    <location>
        <begin position="90"/>
        <end position="120"/>
    </location>
</feature>
<name>A0A5C3QJ45_9AGAR</name>
<keyword evidence="2" id="KW-0378">Hydrolase</keyword>
<feature type="region of interest" description="Disordered" evidence="1">
    <location>
        <begin position="544"/>
        <end position="580"/>
    </location>
</feature>
<dbReference type="PANTHER" id="PTHR11440">
    <property type="entry name" value="LECITHIN-CHOLESTEROL ACYLTRANSFERASE-RELATED"/>
    <property type="match status" value="1"/>
</dbReference>
<dbReference type="Proteomes" id="UP000305067">
    <property type="component" value="Unassembled WGS sequence"/>
</dbReference>
<dbReference type="OrthoDB" id="5592486at2759"/>
<dbReference type="STRING" id="1884261.A0A5C3QJ45"/>
<reference evidence="2 3" key="1">
    <citation type="journal article" date="2019" name="Nat. Ecol. Evol.">
        <title>Megaphylogeny resolves global patterns of mushroom evolution.</title>
        <authorList>
            <person name="Varga T."/>
            <person name="Krizsan K."/>
            <person name="Foldi C."/>
            <person name="Dima B."/>
            <person name="Sanchez-Garcia M."/>
            <person name="Sanchez-Ramirez S."/>
            <person name="Szollosi G.J."/>
            <person name="Szarkandi J.G."/>
            <person name="Papp V."/>
            <person name="Albert L."/>
            <person name="Andreopoulos W."/>
            <person name="Angelini C."/>
            <person name="Antonin V."/>
            <person name="Barry K.W."/>
            <person name="Bougher N.L."/>
            <person name="Buchanan P."/>
            <person name="Buyck B."/>
            <person name="Bense V."/>
            <person name="Catcheside P."/>
            <person name="Chovatia M."/>
            <person name="Cooper J."/>
            <person name="Damon W."/>
            <person name="Desjardin D."/>
            <person name="Finy P."/>
            <person name="Geml J."/>
            <person name="Haridas S."/>
            <person name="Hughes K."/>
            <person name="Justo A."/>
            <person name="Karasinski D."/>
            <person name="Kautmanova I."/>
            <person name="Kiss B."/>
            <person name="Kocsube S."/>
            <person name="Kotiranta H."/>
            <person name="LaButti K.M."/>
            <person name="Lechner B.E."/>
            <person name="Liimatainen K."/>
            <person name="Lipzen A."/>
            <person name="Lukacs Z."/>
            <person name="Mihaltcheva S."/>
            <person name="Morgado L.N."/>
            <person name="Niskanen T."/>
            <person name="Noordeloos M.E."/>
            <person name="Ohm R.A."/>
            <person name="Ortiz-Santana B."/>
            <person name="Ovrebo C."/>
            <person name="Racz N."/>
            <person name="Riley R."/>
            <person name="Savchenko A."/>
            <person name="Shiryaev A."/>
            <person name="Soop K."/>
            <person name="Spirin V."/>
            <person name="Szebenyi C."/>
            <person name="Tomsovsky M."/>
            <person name="Tulloss R.E."/>
            <person name="Uehling J."/>
            <person name="Grigoriev I.V."/>
            <person name="Vagvolgyi C."/>
            <person name="Papp T."/>
            <person name="Martin F.M."/>
            <person name="Miettinen O."/>
            <person name="Hibbett D.S."/>
            <person name="Nagy L.G."/>
        </authorList>
    </citation>
    <scope>NUCLEOTIDE SEQUENCE [LARGE SCALE GENOMIC DNA]</scope>
    <source>
        <strain evidence="2 3">CBS 309.79</strain>
    </source>
</reference>
<organism evidence="2 3">
    <name type="scientific">Pterulicium gracile</name>
    <dbReference type="NCBI Taxonomy" id="1884261"/>
    <lineage>
        <taxon>Eukaryota</taxon>
        <taxon>Fungi</taxon>
        <taxon>Dikarya</taxon>
        <taxon>Basidiomycota</taxon>
        <taxon>Agaricomycotina</taxon>
        <taxon>Agaricomycetes</taxon>
        <taxon>Agaricomycetidae</taxon>
        <taxon>Agaricales</taxon>
        <taxon>Pleurotineae</taxon>
        <taxon>Pterulaceae</taxon>
        <taxon>Pterulicium</taxon>
    </lineage>
</organism>
<feature type="region of interest" description="Disordered" evidence="1">
    <location>
        <begin position="33"/>
        <end position="120"/>
    </location>
</feature>
<dbReference type="Gene3D" id="3.40.50.1820">
    <property type="entry name" value="alpha/beta hydrolase"/>
    <property type="match status" value="1"/>
</dbReference>
<feature type="region of interest" description="Disordered" evidence="1">
    <location>
        <begin position="296"/>
        <end position="317"/>
    </location>
</feature>
<evidence type="ECO:0000313" key="3">
    <source>
        <dbReference type="Proteomes" id="UP000305067"/>
    </source>
</evidence>
<feature type="compositionally biased region" description="Polar residues" evidence="1">
    <location>
        <begin position="37"/>
        <end position="58"/>
    </location>
</feature>